<protein>
    <submittedName>
        <fullName evidence="2">Flavoprotein</fullName>
    </submittedName>
</protein>
<evidence type="ECO:0000259" key="1">
    <source>
        <dbReference type="Pfam" id="PF02441"/>
    </source>
</evidence>
<dbReference type="Proteomes" id="UP000678016">
    <property type="component" value="Chromosome"/>
</dbReference>
<accession>A0ABX8C6H1</accession>
<dbReference type="InterPro" id="IPR036551">
    <property type="entry name" value="Flavin_trans-like"/>
</dbReference>
<name>A0ABX8C6H1_9ACTN</name>
<gene>
    <name evidence="2" type="ORF">KGD83_00335</name>
</gene>
<dbReference type="RefSeq" id="WP_212641987.1">
    <property type="nucleotide sequence ID" value="NZ_CP074132.1"/>
</dbReference>
<organism evidence="2 3">
    <name type="scientific">Nocardiopsis akebiae</name>
    <dbReference type="NCBI Taxonomy" id="2831968"/>
    <lineage>
        <taxon>Bacteria</taxon>
        <taxon>Bacillati</taxon>
        <taxon>Actinomycetota</taxon>
        <taxon>Actinomycetes</taxon>
        <taxon>Streptosporangiales</taxon>
        <taxon>Nocardiopsidaceae</taxon>
        <taxon>Nocardiopsis</taxon>
    </lineage>
</organism>
<evidence type="ECO:0000313" key="3">
    <source>
        <dbReference type="Proteomes" id="UP000678016"/>
    </source>
</evidence>
<dbReference type="Pfam" id="PF02441">
    <property type="entry name" value="Flavoprotein"/>
    <property type="match status" value="1"/>
</dbReference>
<dbReference type="SUPFAM" id="SSF52507">
    <property type="entry name" value="Homo-oligomeric flavin-containing Cys decarboxylases, HFCD"/>
    <property type="match status" value="1"/>
</dbReference>
<sequence>MSDSVSERKTLYVVVCAAGPASDVGKLVDLAQEQGWTVQVMATPAAVGFIDVEALEKQTGRPVRSQHRAPGDPRSSKADAIIIAPATFNTINKLANGIADNYVLDVVNEAIGLGVLTVILPFVNSAYASRRPFKVSVEKLRGERIPVLIGSDAFMPHEARGGANAIDNFPWHHSFTLVEQKLRAPKKK</sequence>
<proteinExistence type="predicted"/>
<dbReference type="Gene3D" id="3.40.50.1950">
    <property type="entry name" value="Flavin prenyltransferase-like"/>
    <property type="match status" value="1"/>
</dbReference>
<evidence type="ECO:0000313" key="2">
    <source>
        <dbReference type="EMBL" id="QUX29099.1"/>
    </source>
</evidence>
<feature type="domain" description="Flavoprotein" evidence="1">
    <location>
        <begin position="10"/>
        <end position="117"/>
    </location>
</feature>
<dbReference type="EMBL" id="CP074132">
    <property type="protein sequence ID" value="QUX29099.1"/>
    <property type="molecule type" value="Genomic_DNA"/>
</dbReference>
<keyword evidence="3" id="KW-1185">Reference proteome</keyword>
<dbReference type="InterPro" id="IPR003382">
    <property type="entry name" value="Flavoprotein"/>
</dbReference>
<reference evidence="3" key="1">
    <citation type="submission" date="2021-05" db="EMBL/GenBank/DDBJ databases">
        <title>Direct Submission.</title>
        <authorList>
            <person name="Li K."/>
            <person name="Gao J."/>
        </authorList>
    </citation>
    <scope>NUCLEOTIDE SEQUENCE [LARGE SCALE GENOMIC DNA]</scope>
    <source>
        <strain evidence="3">HDS12</strain>
    </source>
</reference>